<dbReference type="RefSeq" id="WP_159661761.1">
    <property type="nucleotide sequence ID" value="NZ_AQPF01000075.1"/>
</dbReference>
<evidence type="ECO:0000313" key="3">
    <source>
        <dbReference type="Proteomes" id="UP000771797"/>
    </source>
</evidence>
<comment type="caution">
    <text evidence="2">The sequence shown here is derived from an EMBL/GenBank/DDBJ whole genome shotgun (WGS) entry which is preliminary data.</text>
</comment>
<name>A0ABQ6Y2E5_9GAMM</name>
<dbReference type="Proteomes" id="UP000771797">
    <property type="component" value="Unassembled WGS sequence"/>
</dbReference>
<proteinExistence type="predicted"/>
<keyword evidence="3" id="KW-1185">Reference proteome</keyword>
<reference evidence="2 3" key="1">
    <citation type="submission" date="2012-09" db="EMBL/GenBank/DDBJ databases">
        <title>Genome Sequence of alkane-degrading Bacterium Alcanivorax sp. 6-D-6.</title>
        <authorList>
            <person name="Lai Q."/>
            <person name="Shao Z."/>
        </authorList>
    </citation>
    <scope>NUCLEOTIDE SEQUENCE [LARGE SCALE GENOMIC DNA]</scope>
    <source>
        <strain evidence="2 3">6-D-6</strain>
    </source>
</reference>
<sequence length="62" mass="6602">MTAKEKVAALVKTLPDDVSLEEIRSRVAALAKIEKGHMGLENEAEAEPSAGKQLDSSQEPPS</sequence>
<dbReference type="EMBL" id="AQPF01000075">
    <property type="protein sequence ID" value="KAF0802206.1"/>
    <property type="molecule type" value="Genomic_DNA"/>
</dbReference>
<evidence type="ECO:0000256" key="1">
    <source>
        <dbReference type="SAM" id="MobiDB-lite"/>
    </source>
</evidence>
<feature type="region of interest" description="Disordered" evidence="1">
    <location>
        <begin position="39"/>
        <end position="62"/>
    </location>
</feature>
<accession>A0ABQ6Y2E5</accession>
<organism evidence="2 3">
    <name type="scientific">Alcanivorax xiamenensis</name>
    <dbReference type="NCBI Taxonomy" id="1177156"/>
    <lineage>
        <taxon>Bacteria</taxon>
        <taxon>Pseudomonadati</taxon>
        <taxon>Pseudomonadota</taxon>
        <taxon>Gammaproteobacteria</taxon>
        <taxon>Oceanospirillales</taxon>
        <taxon>Alcanivoracaceae</taxon>
        <taxon>Alcanivorax</taxon>
    </lineage>
</organism>
<protein>
    <submittedName>
        <fullName evidence="2">Uncharacterized protein</fullName>
    </submittedName>
</protein>
<evidence type="ECO:0000313" key="2">
    <source>
        <dbReference type="EMBL" id="KAF0802206.1"/>
    </source>
</evidence>
<gene>
    <name evidence="2" type="ORF">A6D6_04119</name>
</gene>